<evidence type="ECO:0000313" key="2">
    <source>
        <dbReference type="EMBL" id="RRD91665.1"/>
    </source>
</evidence>
<feature type="transmembrane region" description="Helical" evidence="1">
    <location>
        <begin position="145"/>
        <end position="169"/>
    </location>
</feature>
<reference evidence="2 3" key="1">
    <citation type="submission" date="2018-11" db="EMBL/GenBank/DDBJ databases">
        <title>Genomes From Bacteria Associated with the Canine Oral Cavity: a Test Case for Automated Genome-Based Taxonomic Assignment.</title>
        <authorList>
            <person name="Coil D.A."/>
            <person name="Jospin G."/>
            <person name="Darling A.E."/>
            <person name="Wallis C."/>
            <person name="Davis I.J."/>
            <person name="Harris S."/>
            <person name="Eisen J.A."/>
            <person name="Holcombe L.J."/>
            <person name="O'Flynn C."/>
        </authorList>
    </citation>
    <scope>NUCLEOTIDE SEQUENCE [LARGE SCALE GENOMIC DNA]</scope>
    <source>
        <strain evidence="2 3">COT-280</strain>
    </source>
</reference>
<comment type="caution">
    <text evidence="2">The sequence shown here is derived from an EMBL/GenBank/DDBJ whole genome shotgun (WGS) entry which is preliminary data.</text>
</comment>
<dbReference type="RefSeq" id="WP_124793851.1">
    <property type="nucleotide sequence ID" value="NZ_RQYC01000001.1"/>
</dbReference>
<dbReference type="STRING" id="1121352.GCA_000620925_00435"/>
<organism evidence="2 3">
    <name type="scientific">Conchiformibius steedae</name>
    <dbReference type="NCBI Taxonomy" id="153493"/>
    <lineage>
        <taxon>Bacteria</taxon>
        <taxon>Pseudomonadati</taxon>
        <taxon>Pseudomonadota</taxon>
        <taxon>Betaproteobacteria</taxon>
        <taxon>Neisseriales</taxon>
        <taxon>Neisseriaceae</taxon>
        <taxon>Conchiformibius</taxon>
    </lineage>
</organism>
<name>A0A3P2A9J1_9NEIS</name>
<keyword evidence="1" id="KW-0812">Transmembrane</keyword>
<dbReference type="AlphaFoldDB" id="A0A3P2A9J1"/>
<feature type="transmembrane region" description="Helical" evidence="1">
    <location>
        <begin position="99"/>
        <end position="118"/>
    </location>
</feature>
<sequence>MAGNRKFIPILIAVWLIFAGVMAAAWLLPAQRQHSPSVSPPVSDIRPISVLDEPNQSIPQEEAYAETDTLEPEFNDYPPPVRTDVPSPSRTHRFPLPTFLLWETVFFVLAAGYIAASLPHKLSFLSKHHPTLGNFTNLKYTPLRLIGVGDGIALLIAHNLMLVFFYAYYLHNP</sequence>
<keyword evidence="3" id="KW-1185">Reference proteome</keyword>
<gene>
    <name evidence="2" type="ORF">EII21_01180</name>
</gene>
<accession>A0A3P2A9J1</accession>
<evidence type="ECO:0000313" key="3">
    <source>
        <dbReference type="Proteomes" id="UP000269923"/>
    </source>
</evidence>
<feature type="transmembrane region" description="Helical" evidence="1">
    <location>
        <begin position="7"/>
        <end position="28"/>
    </location>
</feature>
<evidence type="ECO:0000256" key="1">
    <source>
        <dbReference type="SAM" id="Phobius"/>
    </source>
</evidence>
<keyword evidence="1" id="KW-0472">Membrane</keyword>
<keyword evidence="1" id="KW-1133">Transmembrane helix</keyword>
<dbReference type="EMBL" id="RQYC01000001">
    <property type="protein sequence ID" value="RRD91665.1"/>
    <property type="molecule type" value="Genomic_DNA"/>
</dbReference>
<proteinExistence type="predicted"/>
<dbReference type="Proteomes" id="UP000269923">
    <property type="component" value="Unassembled WGS sequence"/>
</dbReference>
<protein>
    <submittedName>
        <fullName evidence="2">Uncharacterized protein</fullName>
    </submittedName>
</protein>